<sequence length="53" mass="6087">MVSEISLSFIHNNYYSTLSFIGIHPSHSTLLLLQLPLPPPVPFSLLYFHYDII</sequence>
<accession>A0A0K2VG36</accession>
<feature type="non-terminal residue" evidence="1">
    <location>
        <position position="53"/>
    </location>
</feature>
<reference evidence="1" key="1">
    <citation type="submission" date="2014-05" db="EMBL/GenBank/DDBJ databases">
        <authorList>
            <person name="Chronopoulou M."/>
        </authorList>
    </citation>
    <scope>NUCLEOTIDE SEQUENCE</scope>
    <source>
        <tissue evidence="1">Whole organism</tissue>
    </source>
</reference>
<name>A0A0K2VG36_LEPSM</name>
<protein>
    <submittedName>
        <fullName evidence="1">Uncharacterized protein</fullName>
    </submittedName>
</protein>
<proteinExistence type="predicted"/>
<dbReference type="AlphaFoldDB" id="A0A0K2VG36"/>
<organism evidence="1">
    <name type="scientific">Lepeophtheirus salmonis</name>
    <name type="common">Salmon louse</name>
    <name type="synonym">Caligus salmonis</name>
    <dbReference type="NCBI Taxonomy" id="72036"/>
    <lineage>
        <taxon>Eukaryota</taxon>
        <taxon>Metazoa</taxon>
        <taxon>Ecdysozoa</taxon>
        <taxon>Arthropoda</taxon>
        <taxon>Crustacea</taxon>
        <taxon>Multicrustacea</taxon>
        <taxon>Hexanauplia</taxon>
        <taxon>Copepoda</taxon>
        <taxon>Siphonostomatoida</taxon>
        <taxon>Caligidae</taxon>
        <taxon>Lepeophtheirus</taxon>
    </lineage>
</organism>
<evidence type="ECO:0000313" key="1">
    <source>
        <dbReference type="EMBL" id="CDW48886.1"/>
    </source>
</evidence>
<dbReference type="EMBL" id="HACA01031525">
    <property type="protein sequence ID" value="CDW48886.1"/>
    <property type="molecule type" value="Transcribed_RNA"/>
</dbReference>